<comment type="subcellular location">
    <subcellularLocation>
        <location evidence="1">Membrane</location>
        <topology evidence="1">Multi-pass membrane protein</topology>
    </subcellularLocation>
</comment>
<evidence type="ECO:0000256" key="2">
    <source>
        <dbReference type="ARBA" id="ARBA00010992"/>
    </source>
</evidence>
<feature type="transmembrane region" description="Helical" evidence="7">
    <location>
        <begin position="446"/>
        <end position="465"/>
    </location>
</feature>
<feature type="transmembrane region" description="Helical" evidence="7">
    <location>
        <begin position="292"/>
        <end position="315"/>
    </location>
</feature>
<keyword evidence="3" id="KW-0813">Transport</keyword>
<feature type="transmembrane region" description="Helical" evidence="7">
    <location>
        <begin position="149"/>
        <end position="171"/>
    </location>
</feature>
<feature type="transmembrane region" description="Helical" evidence="7">
    <location>
        <begin position="91"/>
        <end position="110"/>
    </location>
</feature>
<dbReference type="PANTHER" id="PTHR23503">
    <property type="entry name" value="SOLUTE CARRIER FAMILY 2"/>
    <property type="match status" value="1"/>
</dbReference>
<sequence>MAKEVTSYLIFVVISILLSAFQYGYHNGELNTPQDVISKCARPASLDDFLPPCIPMPDSEYALVVSILTAGGLIGALSAPYFNDRYGRRSTLFGTNVFLGIGSLIATLASTSRGMMAGRFLSGIGSGVVTVVVPAYIAECVTKSQRGFFGALNQLSIVMGIMLAQVIGLGWSTISHWRYILAVGFLVAILQSCLLPFCVESPRYLASIPGGFNGAKKSLLRLRGTSVDEVEDEINDWRREWAGNAENQVGTAQIDEEDTYRDDQRLIQPNVSNSEHVNVWTFLSSKQYRRPLIITLILQMSQQLSGINAVIFYSTSIMSSVFPESSSLITVYISIVNLIMTALSAYLMDKLGRRPLFLVSGFFMALTSSLLGWSIENGYNMTSAFAILIFVALFAIGLGPIPFLMIPEIVDTKAVSSACSVGLATNMISNFAVSSGFLVLRNIIGQGYVFYIFSSISLVLSFFAFRMLPETKDRSADDLIRSGYSIYSSHYESF</sequence>
<feature type="transmembrane region" description="Helical" evidence="7">
    <location>
        <begin position="381"/>
        <end position="406"/>
    </location>
</feature>
<evidence type="ECO:0000256" key="4">
    <source>
        <dbReference type="ARBA" id="ARBA00022692"/>
    </source>
</evidence>
<evidence type="ECO:0000313" key="10">
    <source>
        <dbReference type="Proteomes" id="UP000093000"/>
    </source>
</evidence>
<evidence type="ECO:0000256" key="7">
    <source>
        <dbReference type="SAM" id="Phobius"/>
    </source>
</evidence>
<feature type="transmembrane region" description="Helical" evidence="7">
    <location>
        <begin position="7"/>
        <end position="25"/>
    </location>
</feature>
<name>A0A1C7N7N5_9FUNG</name>
<feature type="transmembrane region" description="Helical" evidence="7">
    <location>
        <begin position="327"/>
        <end position="348"/>
    </location>
</feature>
<evidence type="ECO:0000256" key="3">
    <source>
        <dbReference type="ARBA" id="ARBA00022448"/>
    </source>
</evidence>
<feature type="transmembrane region" description="Helical" evidence="7">
    <location>
        <begin position="355"/>
        <end position="375"/>
    </location>
</feature>
<dbReference type="GO" id="GO:0016020">
    <property type="term" value="C:membrane"/>
    <property type="evidence" value="ECO:0007669"/>
    <property type="project" value="UniProtKB-SubCell"/>
</dbReference>
<keyword evidence="4 7" id="KW-0812">Transmembrane</keyword>
<dbReference type="GO" id="GO:0015149">
    <property type="term" value="F:hexose transmembrane transporter activity"/>
    <property type="evidence" value="ECO:0007669"/>
    <property type="project" value="TreeGrafter"/>
</dbReference>
<proteinExistence type="inferred from homology"/>
<dbReference type="InterPro" id="IPR036259">
    <property type="entry name" value="MFS_trans_sf"/>
</dbReference>
<dbReference type="Pfam" id="PF00083">
    <property type="entry name" value="Sugar_tr"/>
    <property type="match status" value="1"/>
</dbReference>
<comment type="caution">
    <text evidence="9">The sequence shown here is derived from an EMBL/GenBank/DDBJ whole genome shotgun (WGS) entry which is preliminary data.</text>
</comment>
<dbReference type="InterPro" id="IPR005829">
    <property type="entry name" value="Sugar_transporter_CS"/>
</dbReference>
<evidence type="ECO:0000259" key="8">
    <source>
        <dbReference type="PROSITE" id="PS50850"/>
    </source>
</evidence>
<dbReference type="PROSITE" id="PS00217">
    <property type="entry name" value="SUGAR_TRANSPORT_2"/>
    <property type="match status" value="1"/>
</dbReference>
<evidence type="ECO:0000256" key="1">
    <source>
        <dbReference type="ARBA" id="ARBA00004141"/>
    </source>
</evidence>
<comment type="similarity">
    <text evidence="2">Belongs to the major facilitator superfamily. Sugar transporter (TC 2.A.1.1) family.</text>
</comment>
<dbReference type="SUPFAM" id="SSF103473">
    <property type="entry name" value="MFS general substrate transporter"/>
    <property type="match status" value="1"/>
</dbReference>
<dbReference type="PANTHER" id="PTHR23503:SF8">
    <property type="entry name" value="FACILITATED GLUCOSE TRANSPORTER PROTEIN 1"/>
    <property type="match status" value="1"/>
</dbReference>
<dbReference type="AlphaFoldDB" id="A0A1C7N7N5"/>
<dbReference type="Gene3D" id="1.20.1250.20">
    <property type="entry name" value="MFS general substrate transporter like domains"/>
    <property type="match status" value="1"/>
</dbReference>
<feature type="transmembrane region" description="Helical" evidence="7">
    <location>
        <begin position="177"/>
        <end position="199"/>
    </location>
</feature>
<dbReference type="InterPro" id="IPR020846">
    <property type="entry name" value="MFS_dom"/>
</dbReference>
<gene>
    <name evidence="9" type="primary">SLC2A3_1</name>
    <name evidence="9" type="ORF">A0J61_06882</name>
</gene>
<dbReference type="InterPro" id="IPR045263">
    <property type="entry name" value="GLUT"/>
</dbReference>
<dbReference type="PRINTS" id="PR00171">
    <property type="entry name" value="SUGRTRNSPORT"/>
</dbReference>
<keyword evidence="10" id="KW-1185">Reference proteome</keyword>
<protein>
    <submittedName>
        <fullName evidence="9">Solute carrier family 2, facilitated glucose transporter member 3</fullName>
    </submittedName>
</protein>
<dbReference type="Proteomes" id="UP000093000">
    <property type="component" value="Unassembled WGS sequence"/>
</dbReference>
<evidence type="ECO:0000256" key="6">
    <source>
        <dbReference type="ARBA" id="ARBA00023136"/>
    </source>
</evidence>
<feature type="transmembrane region" description="Helical" evidence="7">
    <location>
        <begin position="116"/>
        <end position="137"/>
    </location>
</feature>
<dbReference type="STRING" id="101091.A0A1C7N7N5"/>
<dbReference type="InterPro" id="IPR003663">
    <property type="entry name" value="Sugar/inositol_transpt"/>
</dbReference>
<reference evidence="9 10" key="1">
    <citation type="submission" date="2016-03" db="EMBL/GenBank/DDBJ databases">
        <title>Choanephora cucurbitarum.</title>
        <authorList>
            <person name="Min B."/>
            <person name="Park H."/>
            <person name="Park J.-H."/>
            <person name="Shin H.-D."/>
            <person name="Choi I.-G."/>
        </authorList>
    </citation>
    <scope>NUCLEOTIDE SEQUENCE [LARGE SCALE GENOMIC DNA]</scope>
    <source>
        <strain evidence="9 10">KUS-F28377</strain>
    </source>
</reference>
<feature type="transmembrane region" description="Helical" evidence="7">
    <location>
        <begin position="418"/>
        <end position="440"/>
    </location>
</feature>
<dbReference type="InterPro" id="IPR005828">
    <property type="entry name" value="MFS_sugar_transport-like"/>
</dbReference>
<evidence type="ECO:0000256" key="5">
    <source>
        <dbReference type="ARBA" id="ARBA00022989"/>
    </source>
</evidence>
<dbReference type="PROSITE" id="PS50850">
    <property type="entry name" value="MFS"/>
    <property type="match status" value="1"/>
</dbReference>
<accession>A0A1C7N7N5</accession>
<dbReference type="OrthoDB" id="4540492at2759"/>
<feature type="domain" description="Major facilitator superfamily (MFS) profile" evidence="8">
    <location>
        <begin position="12"/>
        <end position="472"/>
    </location>
</feature>
<keyword evidence="9" id="KW-0762">Sugar transport</keyword>
<evidence type="ECO:0000313" key="9">
    <source>
        <dbReference type="EMBL" id="OBZ85067.1"/>
    </source>
</evidence>
<organism evidence="9 10">
    <name type="scientific">Choanephora cucurbitarum</name>
    <dbReference type="NCBI Taxonomy" id="101091"/>
    <lineage>
        <taxon>Eukaryota</taxon>
        <taxon>Fungi</taxon>
        <taxon>Fungi incertae sedis</taxon>
        <taxon>Mucoromycota</taxon>
        <taxon>Mucoromycotina</taxon>
        <taxon>Mucoromycetes</taxon>
        <taxon>Mucorales</taxon>
        <taxon>Mucorineae</taxon>
        <taxon>Choanephoraceae</taxon>
        <taxon>Choanephoroideae</taxon>
        <taxon>Choanephora</taxon>
    </lineage>
</organism>
<keyword evidence="6 7" id="KW-0472">Membrane</keyword>
<feature type="transmembrane region" description="Helical" evidence="7">
    <location>
        <begin position="61"/>
        <end position="79"/>
    </location>
</feature>
<dbReference type="PROSITE" id="PS00216">
    <property type="entry name" value="SUGAR_TRANSPORT_1"/>
    <property type="match status" value="1"/>
</dbReference>
<dbReference type="InParanoid" id="A0A1C7N7N5"/>
<dbReference type="EMBL" id="LUGH01000437">
    <property type="protein sequence ID" value="OBZ85067.1"/>
    <property type="molecule type" value="Genomic_DNA"/>
</dbReference>
<keyword evidence="5 7" id="KW-1133">Transmembrane helix</keyword>